<dbReference type="Gene3D" id="1.10.530.10">
    <property type="match status" value="1"/>
</dbReference>
<evidence type="ECO:0000313" key="3">
    <source>
        <dbReference type="EMBL" id="MBR7831424.1"/>
    </source>
</evidence>
<feature type="compositionally biased region" description="Gly residues" evidence="1">
    <location>
        <begin position="150"/>
        <end position="160"/>
    </location>
</feature>
<dbReference type="RefSeq" id="WP_212522532.1">
    <property type="nucleotide sequence ID" value="NZ_JAGSOH010000243.1"/>
</dbReference>
<organism evidence="3 4">
    <name type="scientific">Actinospica acidithermotolerans</name>
    <dbReference type="NCBI Taxonomy" id="2828514"/>
    <lineage>
        <taxon>Bacteria</taxon>
        <taxon>Bacillati</taxon>
        <taxon>Actinomycetota</taxon>
        <taxon>Actinomycetes</taxon>
        <taxon>Catenulisporales</taxon>
        <taxon>Actinospicaceae</taxon>
        <taxon>Actinospica</taxon>
    </lineage>
</organism>
<feature type="domain" description="Transglycosylase SLT" evidence="2">
    <location>
        <begin position="196"/>
        <end position="275"/>
    </location>
</feature>
<evidence type="ECO:0000256" key="1">
    <source>
        <dbReference type="SAM" id="MobiDB-lite"/>
    </source>
</evidence>
<dbReference type="AlphaFoldDB" id="A0A941EPK3"/>
<dbReference type="CDD" id="cd13402">
    <property type="entry name" value="LT_TF-like"/>
    <property type="match status" value="1"/>
</dbReference>
<dbReference type="Pfam" id="PF01464">
    <property type="entry name" value="SLT"/>
    <property type="match status" value="1"/>
</dbReference>
<evidence type="ECO:0000313" key="4">
    <source>
        <dbReference type="Proteomes" id="UP000676325"/>
    </source>
</evidence>
<evidence type="ECO:0000259" key="2">
    <source>
        <dbReference type="Pfam" id="PF01464"/>
    </source>
</evidence>
<dbReference type="Proteomes" id="UP000676325">
    <property type="component" value="Unassembled WGS sequence"/>
</dbReference>
<feature type="region of interest" description="Disordered" evidence="1">
    <location>
        <begin position="112"/>
        <end position="172"/>
    </location>
</feature>
<dbReference type="InterPro" id="IPR023346">
    <property type="entry name" value="Lysozyme-like_dom_sf"/>
</dbReference>
<proteinExistence type="predicted"/>
<dbReference type="EMBL" id="JAGSOH010000243">
    <property type="protein sequence ID" value="MBR7831424.1"/>
    <property type="molecule type" value="Genomic_DNA"/>
</dbReference>
<protein>
    <submittedName>
        <fullName evidence="3">Transglycosylase SLT domain-containing protein</fullName>
    </submittedName>
</protein>
<keyword evidence="4" id="KW-1185">Reference proteome</keyword>
<reference evidence="3" key="1">
    <citation type="submission" date="2021-04" db="EMBL/GenBank/DDBJ databases">
        <title>Genome based classification of Actinospica acidithermotolerans sp. nov., an actinobacterium isolated from an Indonesian hot spring.</title>
        <authorList>
            <person name="Kusuma A.B."/>
            <person name="Putra K.E."/>
            <person name="Nafisah S."/>
            <person name="Loh J."/>
            <person name="Nouioui I."/>
            <person name="Goodfellow M."/>
        </authorList>
    </citation>
    <scope>NUCLEOTIDE SEQUENCE</scope>
    <source>
        <strain evidence="3">MGRD01-02</strain>
    </source>
</reference>
<sequence length="291" mass="29817">MAASDQYQVDIASVKALIQAWQKGSGELAAISTQLSQIHGQLMSSIPSALFEGLLGEVPLAESFAKVAAAASTAKQVAQGLENDTLSLDANLAAYVETEASIEAKLRSIKNHQGGVTSPHGTTHPSGGGHGGSGSSRHGPHHGSHHGSSPGSGGGSGSGRGTQPPGPAQYANQAQVESWIDQAFQALEASGVPAGELDKAGVLLIIEHESSGNPNAINNWDSNAKAGDPSRGLMQVIGTTFDEYKLPGHSDIYNPVDNIIAGVRYALSRYGSIQNVPGVKSVDSGGSYVGY</sequence>
<dbReference type="InterPro" id="IPR008258">
    <property type="entry name" value="Transglycosylase_SLT_dom_1"/>
</dbReference>
<name>A0A941EPK3_9ACTN</name>
<comment type="caution">
    <text evidence="3">The sequence shown here is derived from an EMBL/GenBank/DDBJ whole genome shotgun (WGS) entry which is preliminary data.</text>
</comment>
<dbReference type="SUPFAM" id="SSF53955">
    <property type="entry name" value="Lysozyme-like"/>
    <property type="match status" value="1"/>
</dbReference>
<gene>
    <name evidence="3" type="ORF">KDK95_34295</name>
</gene>
<accession>A0A941EPK3</accession>